<name>A0A1H0PK79_SELRU</name>
<proteinExistence type="predicted"/>
<sequence>MDLPKRIKSDLVKLAHKYDVSKIILFGSRARGDNYDKSDVDIAVYGCTRFSQFSLDVDEEVWTLLTFDIVNMDAKVSDELKKEIERDGVIIYEKV</sequence>
<reference evidence="2 3" key="1">
    <citation type="submission" date="2016-10" db="EMBL/GenBank/DDBJ databases">
        <authorList>
            <person name="de Groot N.N."/>
        </authorList>
    </citation>
    <scope>NUCLEOTIDE SEQUENCE [LARGE SCALE GENOMIC DNA]</scope>
    <source>
        <strain evidence="2 3">S137</strain>
    </source>
</reference>
<dbReference type="Pfam" id="PF18765">
    <property type="entry name" value="Polbeta"/>
    <property type="match status" value="1"/>
</dbReference>
<protein>
    <submittedName>
        <fullName evidence="2">Predicted nucleotidyltransferase</fullName>
    </submittedName>
</protein>
<dbReference type="InterPro" id="IPR043519">
    <property type="entry name" value="NT_sf"/>
</dbReference>
<accession>A0A1H0PK79</accession>
<dbReference type="PANTHER" id="PTHR43852">
    <property type="entry name" value="NUCLEOTIDYLTRANSFERASE"/>
    <property type="match status" value="1"/>
</dbReference>
<evidence type="ECO:0000313" key="3">
    <source>
        <dbReference type="Proteomes" id="UP000182412"/>
    </source>
</evidence>
<dbReference type="Gene3D" id="3.30.460.10">
    <property type="entry name" value="Beta Polymerase, domain 2"/>
    <property type="match status" value="1"/>
</dbReference>
<dbReference type="GO" id="GO:0016740">
    <property type="term" value="F:transferase activity"/>
    <property type="evidence" value="ECO:0007669"/>
    <property type="project" value="UniProtKB-KW"/>
</dbReference>
<keyword evidence="2" id="KW-0808">Transferase</keyword>
<dbReference type="PANTHER" id="PTHR43852:SF3">
    <property type="entry name" value="NUCLEOTIDYLTRANSFERASE"/>
    <property type="match status" value="1"/>
</dbReference>
<organism evidence="2 3">
    <name type="scientific">Selenomonas ruminantium</name>
    <dbReference type="NCBI Taxonomy" id="971"/>
    <lineage>
        <taxon>Bacteria</taxon>
        <taxon>Bacillati</taxon>
        <taxon>Bacillota</taxon>
        <taxon>Negativicutes</taxon>
        <taxon>Selenomonadales</taxon>
        <taxon>Selenomonadaceae</taxon>
        <taxon>Selenomonas</taxon>
    </lineage>
</organism>
<feature type="domain" description="Polymerase beta nucleotidyltransferase" evidence="1">
    <location>
        <begin position="13"/>
        <end position="94"/>
    </location>
</feature>
<dbReference type="EMBL" id="FNJQ01000005">
    <property type="protein sequence ID" value="SDP05019.1"/>
    <property type="molecule type" value="Genomic_DNA"/>
</dbReference>
<dbReference type="OrthoDB" id="9803106at2"/>
<dbReference type="InterPro" id="IPR041633">
    <property type="entry name" value="Polbeta"/>
</dbReference>
<dbReference type="Proteomes" id="UP000182412">
    <property type="component" value="Unassembled WGS sequence"/>
</dbReference>
<dbReference type="AlphaFoldDB" id="A0A1H0PK79"/>
<dbReference type="InterPro" id="IPR052930">
    <property type="entry name" value="TA_antitoxin_MntA"/>
</dbReference>
<gene>
    <name evidence="2" type="ORF">SAMN05216366_10564</name>
</gene>
<dbReference type="SUPFAM" id="SSF81301">
    <property type="entry name" value="Nucleotidyltransferase"/>
    <property type="match status" value="1"/>
</dbReference>
<evidence type="ECO:0000313" key="2">
    <source>
        <dbReference type="EMBL" id="SDP05019.1"/>
    </source>
</evidence>
<evidence type="ECO:0000259" key="1">
    <source>
        <dbReference type="Pfam" id="PF18765"/>
    </source>
</evidence>
<dbReference type="CDD" id="cd05403">
    <property type="entry name" value="NT_KNTase_like"/>
    <property type="match status" value="1"/>
</dbReference>